<dbReference type="EMBL" id="CP001928">
    <property type="protein sequence ID" value="ADI38989.1"/>
    <property type="molecule type" value="Genomic_DNA"/>
</dbReference>
<dbReference type="OrthoDB" id="9764363at2"/>
<dbReference type="Gene3D" id="6.20.330.10">
    <property type="match status" value="1"/>
</dbReference>
<keyword evidence="5" id="KW-0472">Membrane</keyword>
<keyword evidence="2" id="KW-0645">Protease</keyword>
<accession>D6YSE4</accession>
<dbReference type="GO" id="GO:0006508">
    <property type="term" value="P:proteolysis"/>
    <property type="evidence" value="ECO:0007669"/>
    <property type="project" value="UniProtKB-KW"/>
</dbReference>
<dbReference type="Gene3D" id="3.90.226.10">
    <property type="entry name" value="2-enoyl-CoA Hydratase, Chain A, domain 1"/>
    <property type="match status" value="1"/>
</dbReference>
<reference evidence="7 8" key="1">
    <citation type="journal article" date="2010" name="PLoS ONE">
        <title>The Waddlia genome: a window into chlamydial biology.</title>
        <authorList>
            <person name="Bertelli C."/>
            <person name="Collyn F."/>
            <person name="Croxatto A."/>
            <person name="Ruckert C."/>
            <person name="Polkinghorne A."/>
            <person name="Kebbi-Beghdadi C."/>
            <person name="Goesmann A."/>
            <person name="Vaughan L."/>
            <person name="Greub G."/>
        </authorList>
    </citation>
    <scope>NUCLEOTIDE SEQUENCE [LARGE SCALE GENOMIC DNA]</scope>
    <source>
        <strain evidence="8">ATCC VR-1470 / WSU 86-1044</strain>
    </source>
</reference>
<evidence type="ECO:0000313" key="7">
    <source>
        <dbReference type="EMBL" id="ADI38989.1"/>
    </source>
</evidence>
<gene>
    <name evidence="7" type="ordered locus">wcw_1644</name>
</gene>
<proteinExistence type="inferred from homology"/>
<protein>
    <submittedName>
        <fullName evidence="7">Putative signal peptide peptidase sppA</fullName>
        <ecNumber evidence="7">3.4.21.-</ecNumber>
    </submittedName>
</protein>
<keyword evidence="5" id="KW-1133">Transmembrane helix</keyword>
<dbReference type="Proteomes" id="UP000001505">
    <property type="component" value="Chromosome"/>
</dbReference>
<dbReference type="PANTHER" id="PTHR42987">
    <property type="entry name" value="PEPTIDASE S49"/>
    <property type="match status" value="1"/>
</dbReference>
<dbReference type="GO" id="GO:0008236">
    <property type="term" value="F:serine-type peptidase activity"/>
    <property type="evidence" value="ECO:0007669"/>
    <property type="project" value="UniProtKB-KW"/>
</dbReference>
<dbReference type="InterPro" id="IPR002142">
    <property type="entry name" value="Peptidase_S49"/>
</dbReference>
<keyword evidence="8" id="KW-1185">Reference proteome</keyword>
<dbReference type="RefSeq" id="WP_013182695.1">
    <property type="nucleotide sequence ID" value="NC_014225.1"/>
</dbReference>
<dbReference type="InterPro" id="IPR029045">
    <property type="entry name" value="ClpP/crotonase-like_dom_sf"/>
</dbReference>
<evidence type="ECO:0000256" key="2">
    <source>
        <dbReference type="ARBA" id="ARBA00022670"/>
    </source>
</evidence>
<evidence type="ECO:0000313" key="8">
    <source>
        <dbReference type="Proteomes" id="UP000001505"/>
    </source>
</evidence>
<dbReference type="SUPFAM" id="SSF52096">
    <property type="entry name" value="ClpP/crotonase"/>
    <property type="match status" value="1"/>
</dbReference>
<dbReference type="CDD" id="cd07023">
    <property type="entry name" value="S49_Sppa_N_C"/>
    <property type="match status" value="1"/>
</dbReference>
<sequence>MTQSITRSIIRSFLSALFSVLGFLAGVFLIIALLGAMLKDKKDGLEAKSYYSPTIVANADKERTAASDNAPVILKLSISGLIGTESLNMNTVSQILQESREGLFKNDRVKAVLVQISSPGGTVVDSDGIYRALKQYKKDYNVPIYGFVDGLCASGGMYIASACDKVYATDVSLIGSVGVLSPAFFNFTELMEKVGVDAKVLSAGKGKDALNPLRPWKEGEADSLKAIIDSYYNQFVDIVVENRPDIKRTHLINDYGAHVYLASKAQELGYIDGSGFTYEETMKLLAKEMGIEDDYYQVVRMERKFDLSDYFNNGTMLFNGRVKHQIDLSPSFDLNLMNQYLYLYMP</sequence>
<evidence type="ECO:0000259" key="6">
    <source>
        <dbReference type="Pfam" id="PF01343"/>
    </source>
</evidence>
<dbReference type="InterPro" id="IPR047272">
    <property type="entry name" value="S49_SppA_C"/>
</dbReference>
<dbReference type="EC" id="3.4.21.-" evidence="7"/>
<organism evidence="7 8">
    <name type="scientific">Waddlia chondrophila (strain ATCC VR-1470 / WSU 86-1044)</name>
    <dbReference type="NCBI Taxonomy" id="716544"/>
    <lineage>
        <taxon>Bacteria</taxon>
        <taxon>Pseudomonadati</taxon>
        <taxon>Chlamydiota</taxon>
        <taxon>Chlamydiia</taxon>
        <taxon>Parachlamydiales</taxon>
        <taxon>Waddliaceae</taxon>
        <taxon>Waddlia</taxon>
    </lineage>
</organism>
<dbReference type="HOGENOM" id="CLU_046540_0_1_0"/>
<dbReference type="eggNOG" id="COG0616">
    <property type="taxonomic scope" value="Bacteria"/>
</dbReference>
<dbReference type="PANTHER" id="PTHR42987:SF4">
    <property type="entry name" value="PROTEASE SOHB-RELATED"/>
    <property type="match status" value="1"/>
</dbReference>
<dbReference type="AlphaFoldDB" id="D6YSE4"/>
<evidence type="ECO:0000256" key="3">
    <source>
        <dbReference type="ARBA" id="ARBA00022801"/>
    </source>
</evidence>
<evidence type="ECO:0000256" key="4">
    <source>
        <dbReference type="ARBA" id="ARBA00022825"/>
    </source>
</evidence>
<keyword evidence="5" id="KW-0812">Transmembrane</keyword>
<keyword evidence="4" id="KW-0720">Serine protease</keyword>
<dbReference type="Pfam" id="PF01343">
    <property type="entry name" value="Peptidase_S49"/>
    <property type="match status" value="1"/>
</dbReference>
<comment type="similarity">
    <text evidence="1">Belongs to the peptidase S49 family.</text>
</comment>
<evidence type="ECO:0000256" key="1">
    <source>
        <dbReference type="ARBA" id="ARBA00008683"/>
    </source>
</evidence>
<evidence type="ECO:0000256" key="5">
    <source>
        <dbReference type="SAM" id="Phobius"/>
    </source>
</evidence>
<keyword evidence="3 7" id="KW-0378">Hydrolase</keyword>
<dbReference type="STRING" id="716544.wcw_1644"/>
<feature type="transmembrane region" description="Helical" evidence="5">
    <location>
        <begin position="12"/>
        <end position="38"/>
    </location>
</feature>
<name>D6YSE4_WADCW</name>
<feature type="domain" description="Peptidase S49" evidence="6">
    <location>
        <begin position="138"/>
        <end position="289"/>
    </location>
</feature>
<dbReference type="KEGG" id="wch:wcw_1644"/>